<evidence type="ECO:0000313" key="4">
    <source>
        <dbReference type="Proteomes" id="UP001332243"/>
    </source>
</evidence>
<comment type="caution">
    <text evidence="3">The sequence shown here is derived from an EMBL/GenBank/DDBJ whole genome shotgun (WGS) entry which is preliminary data.</text>
</comment>
<name>A0ABU7RS62_9ACTN</name>
<evidence type="ECO:0000259" key="2">
    <source>
        <dbReference type="Pfam" id="PF22422"/>
    </source>
</evidence>
<feature type="domain" description="Mannosylglycerate hydrolase MGH1-like glycoside hydrolase" evidence="2">
    <location>
        <begin position="437"/>
        <end position="597"/>
    </location>
</feature>
<proteinExistence type="predicted"/>
<dbReference type="RefSeq" id="WP_331214467.1">
    <property type="nucleotide sequence ID" value="NZ_JAZGQK010000010.1"/>
</dbReference>
<dbReference type="Pfam" id="PF22422">
    <property type="entry name" value="MGH1-like_GH"/>
    <property type="match status" value="1"/>
</dbReference>
<dbReference type="EMBL" id="JAZGQK010000010">
    <property type="protein sequence ID" value="MEE6259343.1"/>
    <property type="molecule type" value="Genomic_DNA"/>
</dbReference>
<dbReference type="InterPro" id="IPR008928">
    <property type="entry name" value="6-hairpin_glycosidase_sf"/>
</dbReference>
<dbReference type="Gene3D" id="1.50.10.10">
    <property type="match status" value="1"/>
</dbReference>
<feature type="domain" description="Putative glycogen debranching enzyme N-terminal" evidence="1">
    <location>
        <begin position="9"/>
        <end position="190"/>
    </location>
</feature>
<dbReference type="Pfam" id="PF14742">
    <property type="entry name" value="GDE_N_bis"/>
    <property type="match status" value="1"/>
</dbReference>
<dbReference type="InterPro" id="IPR012341">
    <property type="entry name" value="6hp_glycosidase-like_sf"/>
</dbReference>
<gene>
    <name evidence="3" type="ORF">V1633_12680</name>
</gene>
<dbReference type="InterPro" id="IPR032856">
    <property type="entry name" value="GDE_N_bis"/>
</dbReference>
<dbReference type="SUPFAM" id="SSF48208">
    <property type="entry name" value="Six-hairpin glycosidases"/>
    <property type="match status" value="1"/>
</dbReference>
<organism evidence="3 4">
    <name type="scientific">Plantactinospora sonchi</name>
    <dbReference type="NCBI Taxonomy" id="1544735"/>
    <lineage>
        <taxon>Bacteria</taxon>
        <taxon>Bacillati</taxon>
        <taxon>Actinomycetota</taxon>
        <taxon>Actinomycetes</taxon>
        <taxon>Micromonosporales</taxon>
        <taxon>Micromonosporaceae</taxon>
        <taxon>Plantactinospora</taxon>
    </lineage>
</organism>
<dbReference type="Proteomes" id="UP001332243">
    <property type="component" value="Unassembled WGS sequence"/>
</dbReference>
<dbReference type="InterPro" id="IPR054491">
    <property type="entry name" value="MGH1-like_GH"/>
</dbReference>
<evidence type="ECO:0000313" key="3">
    <source>
        <dbReference type="EMBL" id="MEE6259343.1"/>
    </source>
</evidence>
<keyword evidence="4" id="KW-1185">Reference proteome</keyword>
<accession>A0ABU7RS62</accession>
<protein>
    <submittedName>
        <fullName evidence="3">Glycogen debranching N-terminal domain-containing protein</fullName>
    </submittedName>
</protein>
<evidence type="ECO:0000259" key="1">
    <source>
        <dbReference type="Pfam" id="PF14742"/>
    </source>
</evidence>
<reference evidence="3 4" key="1">
    <citation type="submission" date="2024-01" db="EMBL/GenBank/DDBJ databases">
        <title>Genome insights into Plantactinospora sonchi sp. nov.</title>
        <authorList>
            <person name="Wang L."/>
        </authorList>
    </citation>
    <scope>NUCLEOTIDE SEQUENCE [LARGE SCALE GENOMIC DNA]</scope>
    <source>
        <strain evidence="3 4">NEAU-QY2</strain>
    </source>
</reference>
<sequence length="682" mass="76391">MSSDAVRILDGNMFLVSAANGDIEPSRSFPTGLFTLDIRHLSTWILTIDGEPLTMLSVDQPHYFEATFFLVPGEPTLYVESEVSVIRQRDITRSMCEWLTVLNHGVDPVDLTIRVEAGCDFADLFEVKNVEPKLGDCSTEVGVGRLTFHYRRDMYARSTVISATGPVEVDEKGFTFRVHVEPDGRWTTHLHVETVGEDGRDIRTILQGQARRERPKLVSELQAWLDEMPGLECDHDDFEVTYQRSLVDLAALRFRPLTGQAALTDYDPEYRVPAAGLPWFMSVFGRDSILTSLQTLAYAPHLAASTLRVLARAQAVALDNFRDAEPGKILHEIRYGTTAAFAEQPHTPYFGSSDSTPLFVVLLDEYEAWTGDRDLVRLLEPQTRAALAWIDEYGDLLGNGYVSYQARNERTGLVNQCWKDSPNAISYRDGRLPGLPRATCELQGYAYDAKLRAARLAREVWDDPAYADELERSAEELKQRFNRDFWIADEGYYALALGPDGEQVDALSSNIGHLLWSGIVDGEKADAVVGHLMGPRLHSGWGIRTLAEHEGRYNPIGYHTGTVWPFDNSFIAWGLRRYGYRAEAARIARDIFEAAAHFGGRLPEAFAGYDRKTTDAPVEYPTACSPQAWSTGAPLLLLRIVLGLNSSGDELAVDPEVPRELGRVRLSNIPGRWGRRDVDYRP</sequence>